<accession>A0A813DHM5</accession>
<keyword evidence="3" id="KW-1185">Reference proteome</keyword>
<dbReference type="OrthoDB" id="447186at2759"/>
<sequence>ERMEFNEGDVGLAGGVQVLEPANANPTNIDMIARFGGSTSPAMQWPEEAGGDDESDKFERLEKVILRATKKMGGRDKRGGQGSSSMGGSSSANQSNSQSGGSSEKDSGDGSD</sequence>
<feature type="compositionally biased region" description="Basic and acidic residues" evidence="1">
    <location>
        <begin position="103"/>
        <end position="112"/>
    </location>
</feature>
<feature type="compositionally biased region" description="Low complexity" evidence="1">
    <location>
        <begin position="83"/>
        <end position="102"/>
    </location>
</feature>
<name>A0A813DHM5_POLGL</name>
<reference evidence="2" key="1">
    <citation type="submission" date="2021-02" db="EMBL/GenBank/DDBJ databases">
        <authorList>
            <person name="Dougan E. K."/>
            <person name="Rhodes N."/>
            <person name="Thang M."/>
            <person name="Chan C."/>
        </authorList>
    </citation>
    <scope>NUCLEOTIDE SEQUENCE</scope>
</reference>
<dbReference type="AlphaFoldDB" id="A0A813DHM5"/>
<evidence type="ECO:0000256" key="1">
    <source>
        <dbReference type="SAM" id="MobiDB-lite"/>
    </source>
</evidence>
<evidence type="ECO:0000313" key="2">
    <source>
        <dbReference type="EMBL" id="CAE8587403.1"/>
    </source>
</evidence>
<proteinExistence type="predicted"/>
<dbReference type="Proteomes" id="UP000654075">
    <property type="component" value="Unassembled WGS sequence"/>
</dbReference>
<comment type="caution">
    <text evidence="2">The sequence shown here is derived from an EMBL/GenBank/DDBJ whole genome shotgun (WGS) entry which is preliminary data.</text>
</comment>
<evidence type="ECO:0000313" key="3">
    <source>
        <dbReference type="Proteomes" id="UP000654075"/>
    </source>
</evidence>
<protein>
    <submittedName>
        <fullName evidence="2">Uncharacterized protein</fullName>
    </submittedName>
</protein>
<feature type="non-terminal residue" evidence="2">
    <location>
        <position position="1"/>
    </location>
</feature>
<feature type="region of interest" description="Disordered" evidence="1">
    <location>
        <begin position="35"/>
        <end position="112"/>
    </location>
</feature>
<organism evidence="2 3">
    <name type="scientific">Polarella glacialis</name>
    <name type="common">Dinoflagellate</name>
    <dbReference type="NCBI Taxonomy" id="89957"/>
    <lineage>
        <taxon>Eukaryota</taxon>
        <taxon>Sar</taxon>
        <taxon>Alveolata</taxon>
        <taxon>Dinophyceae</taxon>
        <taxon>Suessiales</taxon>
        <taxon>Suessiaceae</taxon>
        <taxon>Polarella</taxon>
    </lineage>
</organism>
<dbReference type="EMBL" id="CAJNNV010002574">
    <property type="protein sequence ID" value="CAE8587403.1"/>
    <property type="molecule type" value="Genomic_DNA"/>
</dbReference>
<gene>
    <name evidence="2" type="ORF">PGLA1383_LOCUS6242</name>
</gene>